<dbReference type="Gene3D" id="3.30.9.10">
    <property type="entry name" value="D-Amino Acid Oxidase, subunit A, domain 2"/>
    <property type="match status" value="1"/>
</dbReference>
<protein>
    <submittedName>
        <fullName evidence="3">D-amino-acid dehydrogenase</fullName>
        <ecNumber evidence="3">1.4.99.-</ecNumber>
    </submittedName>
</protein>
<evidence type="ECO:0000256" key="1">
    <source>
        <dbReference type="ARBA" id="ARBA00023002"/>
    </source>
</evidence>
<dbReference type="EMBL" id="JAGGJU010000002">
    <property type="protein sequence ID" value="MBP1849369.1"/>
    <property type="molecule type" value="Genomic_DNA"/>
</dbReference>
<evidence type="ECO:0000313" key="3">
    <source>
        <dbReference type="EMBL" id="MBP1849369.1"/>
    </source>
</evidence>
<dbReference type="EC" id="1.4.99.-" evidence="3"/>
<accession>A0ABS4DUL6</accession>
<dbReference type="Pfam" id="PF01266">
    <property type="entry name" value="DAO"/>
    <property type="match status" value="1"/>
</dbReference>
<dbReference type="PANTHER" id="PTHR13847">
    <property type="entry name" value="SARCOSINE DEHYDROGENASE-RELATED"/>
    <property type="match status" value="1"/>
</dbReference>
<dbReference type="Proteomes" id="UP000759443">
    <property type="component" value="Unassembled WGS sequence"/>
</dbReference>
<dbReference type="InterPro" id="IPR006076">
    <property type="entry name" value="FAD-dep_OxRdtase"/>
</dbReference>
<keyword evidence="1 3" id="KW-0560">Oxidoreductase</keyword>
<gene>
    <name evidence="3" type="ORF">J2Z17_000790</name>
</gene>
<feature type="domain" description="FAD dependent oxidoreductase" evidence="2">
    <location>
        <begin position="5"/>
        <end position="393"/>
    </location>
</feature>
<dbReference type="GO" id="GO:0016491">
    <property type="term" value="F:oxidoreductase activity"/>
    <property type="evidence" value="ECO:0007669"/>
    <property type="project" value="UniProtKB-KW"/>
</dbReference>
<dbReference type="RefSeq" id="WP_209942430.1">
    <property type="nucleotide sequence ID" value="NZ_JAGGJU010000002.1"/>
</dbReference>
<evidence type="ECO:0000313" key="4">
    <source>
        <dbReference type="Proteomes" id="UP000759443"/>
    </source>
</evidence>
<reference evidence="3 4" key="1">
    <citation type="submission" date="2021-03" db="EMBL/GenBank/DDBJ databases">
        <title>Genomic Encyclopedia of Type Strains, Phase IV (KMG-IV): sequencing the most valuable type-strain genomes for metagenomic binning, comparative biology and taxonomic classification.</title>
        <authorList>
            <person name="Goeker M."/>
        </authorList>
    </citation>
    <scope>NUCLEOTIDE SEQUENCE [LARGE SCALE GENOMIC DNA]</scope>
    <source>
        <strain evidence="3 4">DSM 21600</strain>
    </source>
</reference>
<dbReference type="SUPFAM" id="SSF54373">
    <property type="entry name" value="FAD-linked reductases, C-terminal domain"/>
    <property type="match status" value="1"/>
</dbReference>
<proteinExistence type="predicted"/>
<keyword evidence="4" id="KW-1185">Reference proteome</keyword>
<dbReference type="Gene3D" id="3.50.50.60">
    <property type="entry name" value="FAD/NAD(P)-binding domain"/>
    <property type="match status" value="2"/>
</dbReference>
<dbReference type="SUPFAM" id="SSF51905">
    <property type="entry name" value="FAD/NAD(P)-binding domain"/>
    <property type="match status" value="1"/>
</dbReference>
<dbReference type="InterPro" id="IPR036188">
    <property type="entry name" value="FAD/NAD-bd_sf"/>
</dbReference>
<dbReference type="PANTHER" id="PTHR13847:SF289">
    <property type="entry name" value="GLYCINE OXIDASE"/>
    <property type="match status" value="1"/>
</dbReference>
<organism evidence="3 4">
    <name type="scientific">Rhizobium halophytocola</name>
    <dbReference type="NCBI Taxonomy" id="735519"/>
    <lineage>
        <taxon>Bacteria</taxon>
        <taxon>Pseudomonadati</taxon>
        <taxon>Pseudomonadota</taxon>
        <taxon>Alphaproteobacteria</taxon>
        <taxon>Hyphomicrobiales</taxon>
        <taxon>Rhizobiaceae</taxon>
        <taxon>Rhizobium/Agrobacterium group</taxon>
        <taxon>Rhizobium</taxon>
    </lineage>
</organism>
<evidence type="ECO:0000259" key="2">
    <source>
        <dbReference type="Pfam" id="PF01266"/>
    </source>
</evidence>
<sequence length="418" mass="44857">MTKTAVVIGSGIVGLCSALRLAQAGWRVRIADPRAPGEGCSAGNPGGVSVSSILPAAAPGVVKKVPGWLLDPEGPLSIRPTYLPRLAPWLVRFLRASSPDRYRQGMENLYALTRTAQGAWIDLLASIGETQTLRRDGHLIVYRSREQFDVETASWQRRQKLGLNIEEIDTDDLAALVPALSAEYRLARKVLDNGWLVDPLAVCRSIAAQLAARGAAFERQAVQDLAVDASGRPRLTVGGREIAADLVVLAAGAWSARLARRVGDKVALQPERGYSVTWDKPGFSVPMPVFSPSEKIMAGPTRGGIRFAGTAEFTGFDSPPNWKRAEALERLGRRMFPGLTKEIAGERWIGLRPSTPDGLPVLGPSRSSDRIIHAFGHGHVGVTTAAVTADIVRALAERASPTIDLAPYDPGRFSSTLG</sequence>
<comment type="caution">
    <text evidence="3">The sequence shown here is derived from an EMBL/GenBank/DDBJ whole genome shotgun (WGS) entry which is preliminary data.</text>
</comment>
<name>A0ABS4DUL6_9HYPH</name>